<comment type="similarity">
    <text evidence="7 10">Belongs to the fluoride channel Fluc/FEX (TC 1.A.43) family.</text>
</comment>
<dbReference type="STRING" id="1302272.FC96_GL002088"/>
<sequence>MKKIIAIAGFGFLGALLRLTLTQLAGSHHALMTILINVAGSLLLAVVTGLLPLWLPVSDTILTGLSVGFVGTFTTFSTFCVDTVTLQQPWGAVYWLISLALGYGAAWTGVTLTDRAIARRKTQW</sequence>
<dbReference type="GO" id="GO:0062054">
    <property type="term" value="F:fluoride channel activity"/>
    <property type="evidence" value="ECO:0007669"/>
    <property type="project" value="UniProtKB-UniRule"/>
</dbReference>
<feature type="binding site" evidence="10">
    <location>
        <position position="71"/>
    </location>
    <ligand>
        <name>Na(+)</name>
        <dbReference type="ChEBI" id="CHEBI:29101"/>
        <note>structural</note>
    </ligand>
</feature>
<comment type="function">
    <text evidence="9 10">Fluoride-specific ion channel. Important for reducing fluoride concentration in the cell, thus reducing its toxicity.</text>
</comment>
<protein>
    <recommendedName>
        <fullName evidence="10">Fluoride-specific ion channel FluC</fullName>
    </recommendedName>
</protein>
<keyword evidence="12" id="KW-1185">Reference proteome</keyword>
<proteinExistence type="inferred from homology"/>
<dbReference type="GO" id="GO:0046872">
    <property type="term" value="F:metal ion binding"/>
    <property type="evidence" value="ECO:0007669"/>
    <property type="project" value="UniProtKB-KW"/>
</dbReference>
<keyword evidence="10" id="KW-0813">Transport</keyword>
<feature type="transmembrane region" description="Helical" evidence="10">
    <location>
        <begin position="92"/>
        <end position="112"/>
    </location>
</feature>
<keyword evidence="4 10" id="KW-1133">Transmembrane helix</keyword>
<dbReference type="PATRIC" id="fig|1302272.5.peg.2134"/>
<dbReference type="PANTHER" id="PTHR28259">
    <property type="entry name" value="FLUORIDE EXPORT PROTEIN 1-RELATED"/>
    <property type="match status" value="1"/>
</dbReference>
<evidence type="ECO:0000256" key="2">
    <source>
        <dbReference type="ARBA" id="ARBA00022475"/>
    </source>
</evidence>
<organism evidence="11 12">
    <name type="scientific">Secundilactobacillus kimchicus JCM 15530</name>
    <dbReference type="NCBI Taxonomy" id="1302272"/>
    <lineage>
        <taxon>Bacteria</taxon>
        <taxon>Bacillati</taxon>
        <taxon>Bacillota</taxon>
        <taxon>Bacilli</taxon>
        <taxon>Lactobacillales</taxon>
        <taxon>Lactobacillaceae</taxon>
        <taxon>Secundilactobacillus</taxon>
    </lineage>
</organism>
<dbReference type="Proteomes" id="UP000050911">
    <property type="component" value="Unassembled WGS sequence"/>
</dbReference>
<name>A0A0R1HNG5_9LACO</name>
<evidence type="ECO:0000313" key="11">
    <source>
        <dbReference type="EMBL" id="KRK47883.1"/>
    </source>
</evidence>
<feature type="binding site" evidence="10">
    <location>
        <position position="74"/>
    </location>
    <ligand>
        <name>Na(+)</name>
        <dbReference type="ChEBI" id="CHEBI:29101"/>
        <note>structural</note>
    </ligand>
</feature>
<keyword evidence="3 10" id="KW-0812">Transmembrane</keyword>
<keyword evidence="6 10" id="KW-0407">Ion channel</keyword>
<dbReference type="GO" id="GO:0140114">
    <property type="term" value="P:cellular detoxification of fluoride"/>
    <property type="evidence" value="ECO:0007669"/>
    <property type="project" value="UniProtKB-UniRule"/>
</dbReference>
<evidence type="ECO:0000256" key="5">
    <source>
        <dbReference type="ARBA" id="ARBA00023136"/>
    </source>
</evidence>
<dbReference type="InterPro" id="IPR003691">
    <property type="entry name" value="FluC"/>
</dbReference>
<dbReference type="RefSeq" id="WP_054660907.1">
    <property type="nucleotide sequence ID" value="NZ_AZCX01000005.1"/>
</dbReference>
<evidence type="ECO:0000256" key="6">
    <source>
        <dbReference type="ARBA" id="ARBA00023303"/>
    </source>
</evidence>
<feature type="transmembrane region" description="Helical" evidence="10">
    <location>
        <begin position="62"/>
        <end position="86"/>
    </location>
</feature>
<evidence type="ECO:0000256" key="4">
    <source>
        <dbReference type="ARBA" id="ARBA00022989"/>
    </source>
</evidence>
<keyword evidence="10" id="KW-0406">Ion transport</keyword>
<evidence type="ECO:0000256" key="7">
    <source>
        <dbReference type="ARBA" id="ARBA00035120"/>
    </source>
</evidence>
<keyword evidence="10" id="KW-0915">Sodium</keyword>
<gene>
    <name evidence="10" type="primary">fluC</name>
    <name evidence="10" type="synonym">crcB</name>
    <name evidence="11" type="ORF">FC96_GL002088</name>
</gene>
<comment type="subcellular location">
    <subcellularLocation>
        <location evidence="1 10">Cell membrane</location>
        <topology evidence="1 10">Multi-pass membrane protein</topology>
    </subcellularLocation>
</comment>
<comment type="catalytic activity">
    <reaction evidence="8">
        <text>fluoride(in) = fluoride(out)</text>
        <dbReference type="Rhea" id="RHEA:76159"/>
        <dbReference type="ChEBI" id="CHEBI:17051"/>
    </reaction>
    <physiologicalReaction direction="left-to-right" evidence="8">
        <dbReference type="Rhea" id="RHEA:76160"/>
    </physiologicalReaction>
</comment>
<dbReference type="HAMAP" id="MF_00454">
    <property type="entry name" value="FluC"/>
    <property type="match status" value="1"/>
</dbReference>
<keyword evidence="5 10" id="KW-0472">Membrane</keyword>
<reference evidence="11 12" key="1">
    <citation type="journal article" date="2015" name="Genome Announc.">
        <title>Expanding the biotechnology potential of lactobacilli through comparative genomics of 213 strains and associated genera.</title>
        <authorList>
            <person name="Sun Z."/>
            <person name="Harris H.M."/>
            <person name="McCann A."/>
            <person name="Guo C."/>
            <person name="Argimon S."/>
            <person name="Zhang W."/>
            <person name="Yang X."/>
            <person name="Jeffery I.B."/>
            <person name="Cooney J.C."/>
            <person name="Kagawa T.F."/>
            <person name="Liu W."/>
            <person name="Song Y."/>
            <person name="Salvetti E."/>
            <person name="Wrobel A."/>
            <person name="Rasinkangas P."/>
            <person name="Parkhill J."/>
            <person name="Rea M.C."/>
            <person name="O'Sullivan O."/>
            <person name="Ritari J."/>
            <person name="Douillard F.P."/>
            <person name="Paul Ross R."/>
            <person name="Yang R."/>
            <person name="Briner A.E."/>
            <person name="Felis G.E."/>
            <person name="de Vos W.M."/>
            <person name="Barrangou R."/>
            <person name="Klaenhammer T.R."/>
            <person name="Caufield P.W."/>
            <person name="Cui Y."/>
            <person name="Zhang H."/>
            <person name="O'Toole P.W."/>
        </authorList>
    </citation>
    <scope>NUCLEOTIDE SEQUENCE [LARGE SCALE GENOMIC DNA]</scope>
    <source>
        <strain evidence="11 12">JCM 15530</strain>
    </source>
</reference>
<evidence type="ECO:0000256" key="3">
    <source>
        <dbReference type="ARBA" id="ARBA00022692"/>
    </source>
</evidence>
<evidence type="ECO:0000256" key="10">
    <source>
        <dbReference type="HAMAP-Rule" id="MF_00454"/>
    </source>
</evidence>
<dbReference type="AlphaFoldDB" id="A0A0R1HNG5"/>
<feature type="transmembrane region" description="Helical" evidence="10">
    <location>
        <begin position="32"/>
        <end position="55"/>
    </location>
</feature>
<keyword evidence="10" id="KW-0479">Metal-binding</keyword>
<evidence type="ECO:0000256" key="8">
    <source>
        <dbReference type="ARBA" id="ARBA00035585"/>
    </source>
</evidence>
<dbReference type="EMBL" id="AZCX01000005">
    <property type="protein sequence ID" value="KRK47883.1"/>
    <property type="molecule type" value="Genomic_DNA"/>
</dbReference>
<evidence type="ECO:0000313" key="12">
    <source>
        <dbReference type="Proteomes" id="UP000050911"/>
    </source>
</evidence>
<evidence type="ECO:0000256" key="9">
    <source>
        <dbReference type="ARBA" id="ARBA00049940"/>
    </source>
</evidence>
<dbReference type="GO" id="GO:0005886">
    <property type="term" value="C:plasma membrane"/>
    <property type="evidence" value="ECO:0007669"/>
    <property type="project" value="UniProtKB-SubCell"/>
</dbReference>
<comment type="caution">
    <text evidence="11">The sequence shown here is derived from an EMBL/GenBank/DDBJ whole genome shotgun (WGS) entry which is preliminary data.</text>
</comment>
<keyword evidence="2 10" id="KW-1003">Cell membrane</keyword>
<comment type="activity regulation">
    <text evidence="10">Na(+) is not transported, but it plays an essential structural role and its presence is essential for fluoride channel function.</text>
</comment>
<accession>A0A0R1HNG5</accession>
<dbReference type="PANTHER" id="PTHR28259:SF1">
    <property type="entry name" value="FLUORIDE EXPORT PROTEIN 1-RELATED"/>
    <property type="match status" value="1"/>
</dbReference>
<dbReference type="Pfam" id="PF02537">
    <property type="entry name" value="CRCB"/>
    <property type="match status" value="1"/>
</dbReference>
<evidence type="ECO:0000256" key="1">
    <source>
        <dbReference type="ARBA" id="ARBA00004651"/>
    </source>
</evidence>